<dbReference type="InterPro" id="IPR038692">
    <property type="entry name" value="Cthe_2751_sf"/>
</dbReference>
<feature type="domain" description="DUF5071" evidence="1">
    <location>
        <begin position="8"/>
        <end position="87"/>
    </location>
</feature>
<protein>
    <submittedName>
        <fullName evidence="2">DUF5071 domain-containing protein</fullName>
    </submittedName>
</protein>
<reference evidence="2 3" key="1">
    <citation type="submission" date="2021-01" db="EMBL/GenBank/DDBJ databases">
        <title>Genome public.</title>
        <authorList>
            <person name="Liu C."/>
            <person name="Sun Q."/>
        </authorList>
    </citation>
    <scope>NUCLEOTIDE SEQUENCE [LARGE SCALE GENOMIC DNA]</scope>
    <source>
        <strain evidence="2 3">YIM B02564</strain>
    </source>
</reference>
<evidence type="ECO:0000259" key="1">
    <source>
        <dbReference type="Pfam" id="PF16804"/>
    </source>
</evidence>
<proteinExistence type="predicted"/>
<dbReference type="Pfam" id="PF16804">
    <property type="entry name" value="DUF5071"/>
    <property type="match status" value="1"/>
</dbReference>
<dbReference type="EMBL" id="JAESWB010000326">
    <property type="protein sequence ID" value="MBL4954370.1"/>
    <property type="molecule type" value="Genomic_DNA"/>
</dbReference>
<gene>
    <name evidence="2" type="ORF">JK635_19610</name>
</gene>
<dbReference type="Gene3D" id="1.25.40.750">
    <property type="entry name" value="Domain of unknown function DUF5071"/>
    <property type="match status" value="1"/>
</dbReference>
<dbReference type="InterPro" id="IPR031837">
    <property type="entry name" value="DUF5071"/>
</dbReference>
<dbReference type="RefSeq" id="WP_202655623.1">
    <property type="nucleotide sequence ID" value="NZ_JAESWB010000326.1"/>
</dbReference>
<accession>A0ABS1TST3</accession>
<evidence type="ECO:0000313" key="2">
    <source>
        <dbReference type="EMBL" id="MBL4954370.1"/>
    </source>
</evidence>
<dbReference type="Proteomes" id="UP000623967">
    <property type="component" value="Unassembled WGS sequence"/>
</dbReference>
<comment type="caution">
    <text evidence="2">The sequence shown here is derived from an EMBL/GenBank/DDBJ whole genome shotgun (WGS) entry which is preliminary data.</text>
</comment>
<sequence length="90" mass="10703">MSYNADFMPRNKHDFVKVNQIKKLSRNEQLLLLLGLLEWIQDINWPIAKEVAEFLLTFPNEIVSLIQDVLATNDNEWKYWCLEILVKIVK</sequence>
<keyword evidence="3" id="KW-1185">Reference proteome</keyword>
<name>A0ABS1TST3_9BACI</name>
<evidence type="ECO:0000313" key="3">
    <source>
        <dbReference type="Proteomes" id="UP000623967"/>
    </source>
</evidence>
<organism evidence="2 3">
    <name type="scientific">Neobacillus paridis</name>
    <dbReference type="NCBI Taxonomy" id="2803862"/>
    <lineage>
        <taxon>Bacteria</taxon>
        <taxon>Bacillati</taxon>
        <taxon>Bacillota</taxon>
        <taxon>Bacilli</taxon>
        <taxon>Bacillales</taxon>
        <taxon>Bacillaceae</taxon>
        <taxon>Neobacillus</taxon>
    </lineage>
</organism>